<dbReference type="Proteomes" id="UP000494245">
    <property type="component" value="Unassembled WGS sequence"/>
</dbReference>
<dbReference type="EMBL" id="BLTE01000004">
    <property type="protein sequence ID" value="GFK93495.1"/>
    <property type="molecule type" value="Genomic_DNA"/>
</dbReference>
<dbReference type="AlphaFoldDB" id="A0A6V8LZ38"/>
<proteinExistence type="predicted"/>
<keyword evidence="2" id="KW-1185">Reference proteome</keyword>
<organism evidence="1 2">
    <name type="scientific">Fundidesulfovibrio magnetotacticus</name>
    <dbReference type="NCBI Taxonomy" id="2730080"/>
    <lineage>
        <taxon>Bacteria</taxon>
        <taxon>Pseudomonadati</taxon>
        <taxon>Thermodesulfobacteriota</taxon>
        <taxon>Desulfovibrionia</taxon>
        <taxon>Desulfovibrionales</taxon>
        <taxon>Desulfovibrionaceae</taxon>
        <taxon>Fundidesulfovibrio</taxon>
    </lineage>
</organism>
<comment type="caution">
    <text evidence="1">The sequence shown here is derived from an EMBL/GenBank/DDBJ whole genome shotgun (WGS) entry which is preliminary data.</text>
</comment>
<accession>A0A6V8LZ38</accession>
<sequence>MYSSSSSLSGLDVSAYFKDIIASRQDRQDDRLEDADLSKLSEKDKKRLADQDKATDELIAKALADKSVTREEYDKIMKALDAQNTLLDRLVPDKTKKDYLKAMGNATPMQNQDMALAMIQKNLDKAEKAIEDGVKSGKIDAQEKKILDASLAKTRELLDKALEDGTISKGEFSKISTSESQLLRSANTYSRNRRYARSSLSDSGLALDTTA</sequence>
<dbReference type="RefSeq" id="WP_173082568.1">
    <property type="nucleotide sequence ID" value="NZ_BLTE01000004.1"/>
</dbReference>
<gene>
    <name evidence="1" type="ORF">NNJEOMEG_01328</name>
</gene>
<reference evidence="1 2" key="1">
    <citation type="submission" date="2020-04" db="EMBL/GenBank/DDBJ databases">
        <authorList>
            <consortium name="Desulfovibrio sp. FSS-1 genome sequencing consortium"/>
            <person name="Shimoshige H."/>
            <person name="Kobayashi H."/>
            <person name="Maekawa T."/>
        </authorList>
    </citation>
    <scope>NUCLEOTIDE SEQUENCE [LARGE SCALE GENOMIC DNA]</scope>
    <source>
        <strain evidence="1 2">SIID29052-01</strain>
    </source>
</reference>
<protein>
    <submittedName>
        <fullName evidence="1">Uncharacterized protein</fullName>
    </submittedName>
</protein>
<evidence type="ECO:0000313" key="2">
    <source>
        <dbReference type="Proteomes" id="UP000494245"/>
    </source>
</evidence>
<reference evidence="1 2" key="2">
    <citation type="submission" date="2020-05" db="EMBL/GenBank/DDBJ databases">
        <title>Draft genome sequence of Desulfovibrio sp. strainFSS-1.</title>
        <authorList>
            <person name="Shimoshige H."/>
            <person name="Kobayashi H."/>
            <person name="Maekawa T."/>
        </authorList>
    </citation>
    <scope>NUCLEOTIDE SEQUENCE [LARGE SCALE GENOMIC DNA]</scope>
    <source>
        <strain evidence="1 2">SIID29052-01</strain>
    </source>
</reference>
<evidence type="ECO:0000313" key="1">
    <source>
        <dbReference type="EMBL" id="GFK93495.1"/>
    </source>
</evidence>
<name>A0A6V8LZ38_9BACT</name>